<dbReference type="Gene3D" id="3.40.50.150">
    <property type="entry name" value="Vaccinia Virus protein VP39"/>
    <property type="match status" value="1"/>
</dbReference>
<dbReference type="GO" id="GO:0008168">
    <property type="term" value="F:methyltransferase activity"/>
    <property type="evidence" value="ECO:0007669"/>
    <property type="project" value="UniProtKB-KW"/>
</dbReference>
<dbReference type="Pfam" id="PF13649">
    <property type="entry name" value="Methyltransf_25"/>
    <property type="match status" value="1"/>
</dbReference>
<accession>A0A1D3JTS9</accession>
<dbReference type="SUPFAM" id="SSF53335">
    <property type="entry name" value="S-adenosyl-L-methionine-dependent methyltransferases"/>
    <property type="match status" value="1"/>
</dbReference>
<protein>
    <submittedName>
        <fullName evidence="2">SAM-dependent methyltransferase</fullName>
    </submittedName>
</protein>
<name>A0A1D3JTS9_PSEVE</name>
<feature type="domain" description="Methyltransferase" evidence="1">
    <location>
        <begin position="59"/>
        <end position="153"/>
    </location>
</feature>
<keyword evidence="2" id="KW-0489">Methyltransferase</keyword>
<dbReference type="CDD" id="cd02440">
    <property type="entry name" value="AdoMet_MTases"/>
    <property type="match status" value="1"/>
</dbReference>
<dbReference type="InterPro" id="IPR041698">
    <property type="entry name" value="Methyltransf_25"/>
</dbReference>
<dbReference type="InterPro" id="IPR029063">
    <property type="entry name" value="SAM-dependent_MTases_sf"/>
</dbReference>
<organism evidence="2 3">
    <name type="scientific">Pseudomonas veronii 1YdBTEX2</name>
    <dbReference type="NCBI Taxonomy" id="1295141"/>
    <lineage>
        <taxon>Bacteria</taxon>
        <taxon>Pseudomonadati</taxon>
        <taxon>Pseudomonadota</taxon>
        <taxon>Gammaproteobacteria</taxon>
        <taxon>Pseudomonadales</taxon>
        <taxon>Pseudomonadaceae</taxon>
        <taxon>Pseudomonas</taxon>
    </lineage>
</organism>
<dbReference type="RefSeq" id="WP_017848742.1">
    <property type="nucleotide sequence ID" value="NZ_AOUH01000034.1"/>
</dbReference>
<evidence type="ECO:0000313" key="3">
    <source>
        <dbReference type="Proteomes" id="UP000245431"/>
    </source>
</evidence>
<dbReference type="AlphaFoldDB" id="A0A1D3JTS9"/>
<dbReference type="Proteomes" id="UP000245431">
    <property type="component" value="Chromosome PVE_r1"/>
</dbReference>
<evidence type="ECO:0000313" key="2">
    <source>
        <dbReference type="EMBL" id="SBW79490.1"/>
    </source>
</evidence>
<gene>
    <name evidence="2" type="ORF">PVE_R1G1603</name>
</gene>
<reference evidence="3" key="1">
    <citation type="submission" date="2016-07" db="EMBL/GenBank/DDBJ databases">
        <authorList>
            <person name="Florea S."/>
            <person name="Webb J.S."/>
            <person name="Jaromczyk J."/>
            <person name="Schardl C.L."/>
        </authorList>
    </citation>
    <scope>NUCLEOTIDE SEQUENCE [LARGE SCALE GENOMIC DNA]</scope>
    <source>
        <strain evidence="3">1YdBTEX2</strain>
    </source>
</reference>
<proteinExistence type="predicted"/>
<sequence length="199" mass="22266">MLSPPLSSIEIEYAERCDREHARVCGDTRPPGLRRRLAAWRDGRLVRNALKVAGEPGLILDLACGSGRFWPVLAEHVNRVILASDNSQDMLDHARTHHPAALLKRVKTFQGSAFSIGLSANAVDCIFCLELFRHVPSREGRQALLQEFHRVSRDTVIVSVASRTPVEGEFCQAGFQVLNHQEFIPGSSVWRVYVLRKMG</sequence>
<dbReference type="GO" id="GO:0032259">
    <property type="term" value="P:methylation"/>
    <property type="evidence" value="ECO:0007669"/>
    <property type="project" value="UniProtKB-KW"/>
</dbReference>
<keyword evidence="2" id="KW-0808">Transferase</keyword>
<dbReference type="EMBL" id="LT599583">
    <property type="protein sequence ID" value="SBW79490.1"/>
    <property type="molecule type" value="Genomic_DNA"/>
</dbReference>
<evidence type="ECO:0000259" key="1">
    <source>
        <dbReference type="Pfam" id="PF13649"/>
    </source>
</evidence>